<feature type="domain" description="RNA 2-O ribose methyltransferase substrate binding" evidence="5">
    <location>
        <begin position="22"/>
        <end position="97"/>
    </location>
</feature>
<evidence type="ECO:0000259" key="5">
    <source>
        <dbReference type="SMART" id="SM00967"/>
    </source>
</evidence>
<gene>
    <name evidence="6" type="ORF">HMPREF0372_00076</name>
</gene>
<feature type="region of interest" description="Disordered" evidence="4">
    <location>
        <begin position="1"/>
        <end position="21"/>
    </location>
</feature>
<dbReference type="PANTHER" id="PTHR46429:SF1">
    <property type="entry name" value="23S RRNA (GUANOSINE-2'-O-)-METHYLTRANSFERASE RLMB"/>
    <property type="match status" value="1"/>
</dbReference>
<evidence type="ECO:0000256" key="1">
    <source>
        <dbReference type="ARBA" id="ARBA00007228"/>
    </source>
</evidence>
<dbReference type="PATRIC" id="fig|411475.3.peg.65"/>
<dbReference type="InterPro" id="IPR001537">
    <property type="entry name" value="SpoU_MeTrfase"/>
</dbReference>
<proteinExistence type="inferred from homology"/>
<dbReference type="GO" id="GO:0006396">
    <property type="term" value="P:RNA processing"/>
    <property type="evidence" value="ECO:0007669"/>
    <property type="project" value="InterPro"/>
</dbReference>
<organism evidence="6 7">
    <name type="scientific">Flavonifractor plautii ATCC 29863</name>
    <dbReference type="NCBI Taxonomy" id="411475"/>
    <lineage>
        <taxon>Bacteria</taxon>
        <taxon>Bacillati</taxon>
        <taxon>Bacillota</taxon>
        <taxon>Clostridia</taxon>
        <taxon>Eubacteriales</taxon>
        <taxon>Oscillospiraceae</taxon>
        <taxon>Flavonifractor</taxon>
    </lineage>
</organism>
<evidence type="ECO:0000256" key="3">
    <source>
        <dbReference type="ARBA" id="ARBA00022679"/>
    </source>
</evidence>
<dbReference type="InterPro" id="IPR029064">
    <property type="entry name" value="Ribosomal_eL30-like_sf"/>
</dbReference>
<dbReference type="GO" id="GO:0003723">
    <property type="term" value="F:RNA binding"/>
    <property type="evidence" value="ECO:0007669"/>
    <property type="project" value="InterPro"/>
</dbReference>
<protein>
    <submittedName>
        <fullName evidence="6">RNA methyltransferase, TrmH family, group 3</fullName>
    </submittedName>
</protein>
<dbReference type="SUPFAM" id="SSF75217">
    <property type="entry name" value="alpha/beta knot"/>
    <property type="match status" value="1"/>
</dbReference>
<name>G9YKR6_FLAPL</name>
<accession>G9YKR6</accession>
<dbReference type="InterPro" id="IPR013123">
    <property type="entry name" value="SpoU_subst-bd"/>
</dbReference>
<evidence type="ECO:0000256" key="4">
    <source>
        <dbReference type="SAM" id="MobiDB-lite"/>
    </source>
</evidence>
<dbReference type="GO" id="GO:0032259">
    <property type="term" value="P:methylation"/>
    <property type="evidence" value="ECO:0007669"/>
    <property type="project" value="UniProtKB-KW"/>
</dbReference>
<evidence type="ECO:0000313" key="6">
    <source>
        <dbReference type="EMBL" id="EHM55355.1"/>
    </source>
</evidence>
<keyword evidence="2 6" id="KW-0489">Methyltransferase</keyword>
<dbReference type="InterPro" id="IPR004441">
    <property type="entry name" value="rRNA_MeTrfase_TrmH"/>
</dbReference>
<dbReference type="SUPFAM" id="SSF55315">
    <property type="entry name" value="L30e-like"/>
    <property type="match status" value="1"/>
</dbReference>
<dbReference type="NCBIfam" id="TIGR00186">
    <property type="entry name" value="rRNA_methyl_3"/>
    <property type="match status" value="1"/>
</dbReference>
<dbReference type="HOGENOM" id="CLU_021322_0_1_9"/>
<dbReference type="CDD" id="cd18103">
    <property type="entry name" value="SpoU-like_RlmB"/>
    <property type="match status" value="1"/>
</dbReference>
<dbReference type="Gene3D" id="3.40.1280.10">
    <property type="match status" value="1"/>
</dbReference>
<dbReference type="Gene3D" id="3.30.1330.30">
    <property type="match status" value="1"/>
</dbReference>
<dbReference type="GO" id="GO:0005829">
    <property type="term" value="C:cytosol"/>
    <property type="evidence" value="ECO:0007669"/>
    <property type="project" value="TreeGrafter"/>
</dbReference>
<dbReference type="FunFam" id="3.40.1280.10:FF:000008">
    <property type="entry name" value="Group 3 RNA methyltransferase TrmH"/>
    <property type="match status" value="1"/>
</dbReference>
<evidence type="ECO:0000313" key="7">
    <source>
        <dbReference type="Proteomes" id="UP000004459"/>
    </source>
</evidence>
<dbReference type="STRING" id="292800.A4U99_01345"/>
<keyword evidence="3 6" id="KW-0808">Transferase</keyword>
<reference evidence="6 7" key="1">
    <citation type="submission" date="2011-08" db="EMBL/GenBank/DDBJ databases">
        <authorList>
            <person name="Weinstock G."/>
            <person name="Sodergren E."/>
            <person name="Clifton S."/>
            <person name="Fulton L."/>
            <person name="Fulton B."/>
            <person name="Courtney L."/>
            <person name="Fronick C."/>
            <person name="Harrison M."/>
            <person name="Strong C."/>
            <person name="Farmer C."/>
            <person name="Delahaunty K."/>
            <person name="Markovic C."/>
            <person name="Hall O."/>
            <person name="Minx P."/>
            <person name="Tomlinson C."/>
            <person name="Mitreva M."/>
            <person name="Hou S."/>
            <person name="Chen J."/>
            <person name="Wollam A."/>
            <person name="Pepin K.H."/>
            <person name="Johnson M."/>
            <person name="Bhonagiri V."/>
            <person name="Zhang X."/>
            <person name="Suruliraj S."/>
            <person name="Warren W."/>
            <person name="Chinwalla A."/>
            <person name="Mardis E.R."/>
            <person name="Wilson R.K."/>
        </authorList>
    </citation>
    <scope>NUCLEOTIDE SEQUENCE [LARGE SCALE GENOMIC DNA]</scope>
    <source>
        <strain evidence="6 7">ATCC 29863</strain>
    </source>
</reference>
<dbReference type="Pfam" id="PF00588">
    <property type="entry name" value="SpoU_methylase"/>
    <property type="match status" value="1"/>
</dbReference>
<dbReference type="Pfam" id="PF08032">
    <property type="entry name" value="SpoU_sub_bind"/>
    <property type="match status" value="1"/>
</dbReference>
<dbReference type="InterPro" id="IPR029028">
    <property type="entry name" value="Alpha/beta_knot_MTases"/>
</dbReference>
<dbReference type="SMART" id="SM00967">
    <property type="entry name" value="SpoU_sub_bind"/>
    <property type="match status" value="1"/>
</dbReference>
<evidence type="ECO:0000256" key="2">
    <source>
        <dbReference type="ARBA" id="ARBA00022603"/>
    </source>
</evidence>
<sequence length="262" mass="27514">MRKAGQTMKERRPAPSGEADGIIEGRNAVTEALRAGTPIDKIYLARGETDAALGHIASTARSKGVVVVECDRRKLDGMSRTHSHQGVIALAAVREYASVDDILEAARAKGEPPLIVVCDELSDPHNLGAVIRTAECAGAHGVIIPKRRSAGLTAVVAKTSAGAVSHVPVARVANLPALLKELKEAGVWVFGTAADGDRLLYDADLKGPAAIVIGSEGDGMGRLVAETCDFKVRIPMRGKLNSLNASAAAAILLYEAVRQRME</sequence>
<dbReference type="EMBL" id="AGCK01000009">
    <property type="protein sequence ID" value="EHM55355.1"/>
    <property type="molecule type" value="Genomic_DNA"/>
</dbReference>
<dbReference type="PANTHER" id="PTHR46429">
    <property type="entry name" value="23S RRNA (GUANOSINE-2'-O-)-METHYLTRANSFERASE RLMB"/>
    <property type="match status" value="1"/>
</dbReference>
<dbReference type="InterPro" id="IPR029026">
    <property type="entry name" value="tRNA_m1G_MTases_N"/>
</dbReference>
<comment type="caution">
    <text evidence="6">The sequence shown here is derived from an EMBL/GenBank/DDBJ whole genome shotgun (WGS) entry which is preliminary data.</text>
</comment>
<dbReference type="Proteomes" id="UP000004459">
    <property type="component" value="Unassembled WGS sequence"/>
</dbReference>
<comment type="similarity">
    <text evidence="1">Belongs to the class IV-like SAM-binding methyltransferase superfamily. RNA methyltransferase TrmH family.</text>
</comment>
<dbReference type="GO" id="GO:0008173">
    <property type="term" value="F:RNA methyltransferase activity"/>
    <property type="evidence" value="ECO:0007669"/>
    <property type="project" value="InterPro"/>
</dbReference>
<dbReference type="AlphaFoldDB" id="G9YKR6"/>